<evidence type="ECO:0000313" key="1">
    <source>
        <dbReference type="EMBL" id="MEQ2520405.1"/>
    </source>
</evidence>
<reference evidence="1 2" key="1">
    <citation type="submission" date="2024-03" db="EMBL/GenBank/DDBJ databases">
        <title>Human intestinal bacterial collection.</title>
        <authorList>
            <person name="Pauvert C."/>
            <person name="Hitch T.C.A."/>
            <person name="Clavel T."/>
        </authorList>
    </citation>
    <scope>NUCLEOTIDE SEQUENCE [LARGE SCALE GENOMIC DNA]</scope>
    <source>
        <strain evidence="1 2">CLA-JM-H11</strain>
    </source>
</reference>
<gene>
    <name evidence="1" type="ORF">WMO24_08170</name>
</gene>
<dbReference type="InterPro" id="IPR045441">
    <property type="entry name" value="DUF6506"/>
</dbReference>
<name>A0ABV1GEY7_9FIRM</name>
<dbReference type="RefSeq" id="WP_349215940.1">
    <property type="nucleotide sequence ID" value="NZ_JBBMFA010000090.1"/>
</dbReference>
<protein>
    <submittedName>
        <fullName evidence="1">DUF6506 family protein</fullName>
    </submittedName>
</protein>
<accession>A0ABV1GEY7</accession>
<dbReference type="Proteomes" id="UP001477672">
    <property type="component" value="Unassembled WGS sequence"/>
</dbReference>
<evidence type="ECO:0000313" key="2">
    <source>
        <dbReference type="Proteomes" id="UP001477672"/>
    </source>
</evidence>
<proteinExistence type="predicted"/>
<comment type="caution">
    <text evidence="1">The sequence shown here is derived from an EMBL/GenBank/DDBJ whole genome shotgun (WGS) entry which is preliminary data.</text>
</comment>
<keyword evidence="2" id="KW-1185">Reference proteome</keyword>
<sequence>MKKYAFVLMGNYDPARDKAEFTHGESLTRICTVRSFAQAEQTVEALWKEGFGAVEVCGAFGPDRARRLAELTQHQVAIGYVTHDPALDGLFSAFFGD</sequence>
<dbReference type="EMBL" id="JBBMFA010000090">
    <property type="protein sequence ID" value="MEQ2520405.1"/>
    <property type="molecule type" value="Genomic_DNA"/>
</dbReference>
<dbReference type="Pfam" id="PF20116">
    <property type="entry name" value="DUF6506"/>
    <property type="match status" value="1"/>
</dbReference>
<organism evidence="1 2">
    <name type="scientific">Ruthenibacterium intestinale</name>
    <dbReference type="NCBI Taxonomy" id="3133163"/>
    <lineage>
        <taxon>Bacteria</taxon>
        <taxon>Bacillati</taxon>
        <taxon>Bacillota</taxon>
        <taxon>Clostridia</taxon>
        <taxon>Eubacteriales</taxon>
        <taxon>Oscillospiraceae</taxon>
        <taxon>Ruthenibacterium</taxon>
    </lineage>
</organism>